<keyword evidence="2" id="KW-0472">Membrane</keyword>
<organism evidence="3 4">
    <name type="scientific">Treponema porcinum</name>
    <dbReference type="NCBI Taxonomy" id="261392"/>
    <lineage>
        <taxon>Bacteria</taxon>
        <taxon>Pseudomonadati</taxon>
        <taxon>Spirochaetota</taxon>
        <taxon>Spirochaetia</taxon>
        <taxon>Spirochaetales</taxon>
        <taxon>Treponemataceae</taxon>
        <taxon>Treponema</taxon>
    </lineage>
</organism>
<name>A0A1T4JPH4_TREPO</name>
<evidence type="ECO:0000256" key="2">
    <source>
        <dbReference type="SAM" id="Phobius"/>
    </source>
</evidence>
<dbReference type="EMBL" id="FUWG01000004">
    <property type="protein sequence ID" value="SJZ32090.1"/>
    <property type="molecule type" value="Genomic_DNA"/>
</dbReference>
<evidence type="ECO:0000313" key="3">
    <source>
        <dbReference type="EMBL" id="SJZ32090.1"/>
    </source>
</evidence>
<dbReference type="GO" id="GO:0005886">
    <property type="term" value="C:plasma membrane"/>
    <property type="evidence" value="ECO:0007669"/>
    <property type="project" value="TreeGrafter"/>
</dbReference>
<feature type="transmembrane region" description="Helical" evidence="2">
    <location>
        <begin position="202"/>
        <end position="223"/>
    </location>
</feature>
<feature type="transmembrane region" description="Helical" evidence="2">
    <location>
        <begin position="12"/>
        <end position="36"/>
    </location>
</feature>
<feature type="transmembrane region" description="Helical" evidence="2">
    <location>
        <begin position="327"/>
        <end position="352"/>
    </location>
</feature>
<feature type="transmembrane region" description="Helical" evidence="2">
    <location>
        <begin position="169"/>
        <end position="190"/>
    </location>
</feature>
<dbReference type="GO" id="GO:0015297">
    <property type="term" value="F:antiporter activity"/>
    <property type="evidence" value="ECO:0007669"/>
    <property type="project" value="InterPro"/>
</dbReference>
<keyword evidence="4" id="KW-1185">Reference proteome</keyword>
<feature type="transmembrane region" description="Helical" evidence="2">
    <location>
        <begin position="56"/>
        <end position="76"/>
    </location>
</feature>
<gene>
    <name evidence="3" type="ORF">SAMN02745149_00685</name>
</gene>
<accession>A0A1T4JPH4</accession>
<dbReference type="GeneID" id="78315998"/>
<protein>
    <submittedName>
        <fullName evidence="3">Putative efflux protein, MATE family</fullName>
    </submittedName>
</protein>
<keyword evidence="2" id="KW-0812">Transmembrane</keyword>
<dbReference type="InterPro" id="IPR050222">
    <property type="entry name" value="MATE_MdtK"/>
</dbReference>
<keyword evidence="2" id="KW-1133">Transmembrane helix</keyword>
<dbReference type="STRING" id="261392.SAMN02745149_00685"/>
<dbReference type="GO" id="GO:0042910">
    <property type="term" value="F:xenobiotic transmembrane transporter activity"/>
    <property type="evidence" value="ECO:0007669"/>
    <property type="project" value="InterPro"/>
</dbReference>
<keyword evidence="1" id="KW-0813">Transport</keyword>
<feature type="transmembrane region" description="Helical" evidence="2">
    <location>
        <begin position="97"/>
        <end position="118"/>
    </location>
</feature>
<reference evidence="3 4" key="1">
    <citation type="submission" date="2017-02" db="EMBL/GenBank/DDBJ databases">
        <authorList>
            <person name="Peterson S.W."/>
        </authorList>
    </citation>
    <scope>NUCLEOTIDE SEQUENCE [LARGE SCALE GENOMIC DNA]</scope>
    <source>
        <strain evidence="3 4">ATCC BAA-908</strain>
    </source>
</reference>
<dbReference type="PANTHER" id="PTHR43298">
    <property type="entry name" value="MULTIDRUG RESISTANCE PROTEIN NORM-RELATED"/>
    <property type="match status" value="1"/>
</dbReference>
<dbReference type="InterPro" id="IPR002528">
    <property type="entry name" value="MATE_fam"/>
</dbReference>
<feature type="transmembrane region" description="Helical" evidence="2">
    <location>
        <begin position="395"/>
        <end position="417"/>
    </location>
</feature>
<dbReference type="AlphaFoldDB" id="A0A1T4JPH4"/>
<dbReference type="Proteomes" id="UP000190423">
    <property type="component" value="Unassembled WGS sequence"/>
</dbReference>
<sequence>MKNHTYIGTSQFYKRALSIAIPVMAQLLIQNFVSLIDNFMVAGLGDIKMSGVNVAGQINFVFMILVNTICMSGGIFMSQFKGAGDREGMQQSFRFKIIFTGLCGIAYMTVCFIAPRGLFNVMVTINKDADAIITQSVLYSRAVAVSWLLMCMSQSIASSLREIELVKAPLVISVIATLVNTFFNFILIYGHFGAPRLEVAGAAYATVIARSVELILFIGYSLAKRPGFLFNPLKLLYIKLSLFGTLFRKSAMILYSELFWAVSETVSNALYNTRGGAEVVSGMAAGFAIANLFFICFSGIVTSASVIVGQELGAGHIEESRKYKNWILTGATLFGAFFMLLGFLFTLLIPFVFSNLTVSAQNTARGLVIVAAAYLPLWAYLNGQYAISRTGGDTIMGVICDTIGNVLFLGGMFVLTFCTRLGPVAMYAIVKLSDIPKLLAAHFWLKKERWLVNLTVQNK</sequence>
<feature type="transmembrane region" description="Helical" evidence="2">
    <location>
        <begin position="364"/>
        <end position="383"/>
    </location>
</feature>
<feature type="transmembrane region" description="Helical" evidence="2">
    <location>
        <begin position="282"/>
        <end position="307"/>
    </location>
</feature>
<dbReference type="OrthoDB" id="9780160at2"/>
<evidence type="ECO:0000256" key="1">
    <source>
        <dbReference type="ARBA" id="ARBA00022448"/>
    </source>
</evidence>
<dbReference type="RefSeq" id="WP_078932607.1">
    <property type="nucleotide sequence ID" value="NZ_FUWG01000004.1"/>
</dbReference>
<proteinExistence type="predicted"/>
<dbReference type="PANTHER" id="PTHR43298:SF2">
    <property type="entry name" value="FMN_FAD EXPORTER YEEO-RELATED"/>
    <property type="match status" value="1"/>
</dbReference>
<dbReference type="Pfam" id="PF01554">
    <property type="entry name" value="MatE"/>
    <property type="match status" value="2"/>
</dbReference>
<evidence type="ECO:0000313" key="4">
    <source>
        <dbReference type="Proteomes" id="UP000190423"/>
    </source>
</evidence>